<organism evidence="3 4">
    <name type="scientific">Gracilariopsis chorda</name>
    <dbReference type="NCBI Taxonomy" id="448386"/>
    <lineage>
        <taxon>Eukaryota</taxon>
        <taxon>Rhodophyta</taxon>
        <taxon>Florideophyceae</taxon>
        <taxon>Rhodymeniophycidae</taxon>
        <taxon>Gracilariales</taxon>
        <taxon>Gracilariaceae</taxon>
        <taxon>Gracilariopsis</taxon>
    </lineage>
</organism>
<dbReference type="InterPro" id="IPR037140">
    <property type="entry name" value="VHL_beta_dom_sf"/>
</dbReference>
<dbReference type="Gene3D" id="2.60.40.780">
    <property type="entry name" value="von Hippel-Lindau disease tumour suppressor, beta domain"/>
    <property type="match status" value="1"/>
</dbReference>
<comment type="caution">
    <text evidence="3">The sequence shown here is derived from an EMBL/GenBank/DDBJ whole genome shotgun (WGS) entry which is preliminary data.</text>
</comment>
<dbReference type="Proteomes" id="UP000247409">
    <property type="component" value="Unassembled WGS sequence"/>
</dbReference>
<reference evidence="3 4" key="1">
    <citation type="journal article" date="2018" name="Mol. Biol. Evol.">
        <title>Analysis of the draft genome of the red seaweed Gracilariopsis chorda provides insights into genome size evolution in Rhodophyta.</title>
        <authorList>
            <person name="Lee J."/>
            <person name="Yang E.C."/>
            <person name="Graf L."/>
            <person name="Yang J.H."/>
            <person name="Qiu H."/>
            <person name="Zel Zion U."/>
            <person name="Chan C.X."/>
            <person name="Stephens T.G."/>
            <person name="Weber A.P.M."/>
            <person name="Boo G.H."/>
            <person name="Boo S.M."/>
            <person name="Kim K.M."/>
            <person name="Shin Y."/>
            <person name="Jung M."/>
            <person name="Lee S.J."/>
            <person name="Yim H.S."/>
            <person name="Lee J.H."/>
            <person name="Bhattacharya D."/>
            <person name="Yoon H.S."/>
        </authorList>
    </citation>
    <scope>NUCLEOTIDE SEQUENCE [LARGE SCALE GENOMIC DNA]</scope>
    <source>
        <strain evidence="3 4">SKKU-2015</strain>
        <tissue evidence="3">Whole body</tissue>
    </source>
</reference>
<dbReference type="Pfam" id="PF01847">
    <property type="entry name" value="VHL"/>
    <property type="match status" value="1"/>
</dbReference>
<dbReference type="InterPro" id="IPR036208">
    <property type="entry name" value="VHL_sf"/>
</dbReference>
<dbReference type="InterPro" id="IPR022772">
    <property type="entry name" value="VHL_tumour_suppress_b/a_dom"/>
</dbReference>
<name>A0A2V3IZU3_9FLOR</name>
<gene>
    <name evidence="3" type="ORF">BWQ96_02717</name>
</gene>
<feature type="domain" description="von Hippel-Lindau disease tumour suppressor beta" evidence="2">
    <location>
        <begin position="58"/>
        <end position="125"/>
    </location>
</feature>
<protein>
    <recommendedName>
        <fullName evidence="2">von Hippel-Lindau disease tumour suppressor beta domain-containing protein</fullName>
    </recommendedName>
</protein>
<evidence type="ECO:0000313" key="4">
    <source>
        <dbReference type="Proteomes" id="UP000247409"/>
    </source>
</evidence>
<dbReference type="SUPFAM" id="SSF49468">
    <property type="entry name" value="VHL"/>
    <property type="match status" value="1"/>
</dbReference>
<sequence>MISRKGVSYAAAAVIAASLLSPQFSIASPLNSAPLRFSQSMILEDENAPKKLQAHWDVHSIDSKTETFLMFSNDSDSLVDLWWIDYYGREVYYASIRPGTTHMQPSYVTHPWVVRDHISQNPILVMVASSQPVMAVVNSVM</sequence>
<dbReference type="OrthoDB" id="413400at2759"/>
<keyword evidence="4" id="KW-1185">Reference proteome</keyword>
<accession>A0A2V3IZU3</accession>
<evidence type="ECO:0000259" key="2">
    <source>
        <dbReference type="Pfam" id="PF01847"/>
    </source>
</evidence>
<dbReference type="CDD" id="cd05468">
    <property type="entry name" value="pVHL"/>
    <property type="match status" value="1"/>
</dbReference>
<dbReference type="InterPro" id="IPR024053">
    <property type="entry name" value="VHL_beta_dom"/>
</dbReference>
<proteinExistence type="inferred from homology"/>
<evidence type="ECO:0000256" key="1">
    <source>
        <dbReference type="ARBA" id="ARBA00010057"/>
    </source>
</evidence>
<evidence type="ECO:0000313" key="3">
    <source>
        <dbReference type="EMBL" id="PXF47573.1"/>
    </source>
</evidence>
<dbReference type="EMBL" id="NBIV01000023">
    <property type="protein sequence ID" value="PXF47573.1"/>
    <property type="molecule type" value="Genomic_DNA"/>
</dbReference>
<dbReference type="AlphaFoldDB" id="A0A2V3IZU3"/>
<comment type="similarity">
    <text evidence="1">Belongs to the VHL family.</text>
</comment>